<dbReference type="PANTHER" id="PTHR10046">
    <property type="entry name" value="ATP DEPENDENT LON PROTEASE FAMILY MEMBER"/>
    <property type="match status" value="1"/>
</dbReference>
<dbReference type="GO" id="GO:0005524">
    <property type="term" value="F:ATP binding"/>
    <property type="evidence" value="ECO:0007669"/>
    <property type="project" value="UniProtKB-KW"/>
</dbReference>
<protein>
    <recommendedName>
        <fullName evidence="5">Lon proteolytic domain-containing protein</fullName>
    </recommendedName>
</protein>
<evidence type="ECO:0000256" key="2">
    <source>
        <dbReference type="ARBA" id="ARBA00022741"/>
    </source>
</evidence>
<evidence type="ECO:0000259" key="5">
    <source>
        <dbReference type="PROSITE" id="PS51786"/>
    </source>
</evidence>
<evidence type="ECO:0000313" key="6">
    <source>
        <dbReference type="EMBL" id="QHT24611.1"/>
    </source>
</evidence>
<dbReference type="InterPro" id="IPR008269">
    <property type="entry name" value="Lon_proteolytic"/>
</dbReference>
<dbReference type="Gene3D" id="1.10.8.60">
    <property type="match status" value="1"/>
</dbReference>
<dbReference type="GO" id="GO:0006508">
    <property type="term" value="P:proteolysis"/>
    <property type="evidence" value="ECO:0007669"/>
    <property type="project" value="UniProtKB-KW"/>
</dbReference>
<evidence type="ECO:0000256" key="1">
    <source>
        <dbReference type="ARBA" id="ARBA00022670"/>
    </source>
</evidence>
<dbReference type="GO" id="GO:0004252">
    <property type="term" value="F:serine-type endopeptidase activity"/>
    <property type="evidence" value="ECO:0007669"/>
    <property type="project" value="InterPro"/>
</dbReference>
<keyword evidence="4" id="KW-0067">ATP-binding</keyword>
<dbReference type="GO" id="GO:0004176">
    <property type="term" value="F:ATP-dependent peptidase activity"/>
    <property type="evidence" value="ECO:0007669"/>
    <property type="project" value="InterPro"/>
</dbReference>
<dbReference type="SUPFAM" id="SSF54211">
    <property type="entry name" value="Ribosomal protein S5 domain 2-like"/>
    <property type="match status" value="1"/>
</dbReference>
<feature type="domain" description="Lon proteolytic" evidence="5">
    <location>
        <begin position="948"/>
        <end position="1139"/>
    </location>
</feature>
<dbReference type="GO" id="GO:0030163">
    <property type="term" value="P:protein catabolic process"/>
    <property type="evidence" value="ECO:0007669"/>
    <property type="project" value="InterPro"/>
</dbReference>
<dbReference type="EMBL" id="MN739747">
    <property type="protein sequence ID" value="QHT24611.1"/>
    <property type="molecule type" value="Genomic_DNA"/>
</dbReference>
<name>A0A6C0E7K7_9ZZZZ</name>
<dbReference type="InterPro" id="IPR003959">
    <property type="entry name" value="ATPase_AAA_core"/>
</dbReference>
<dbReference type="InterPro" id="IPR027417">
    <property type="entry name" value="P-loop_NTPase"/>
</dbReference>
<dbReference type="InterPro" id="IPR054594">
    <property type="entry name" value="Lon_lid"/>
</dbReference>
<reference evidence="6" key="1">
    <citation type="journal article" date="2020" name="Nature">
        <title>Giant virus diversity and host interactions through global metagenomics.</title>
        <authorList>
            <person name="Schulz F."/>
            <person name="Roux S."/>
            <person name="Paez-Espino D."/>
            <person name="Jungbluth S."/>
            <person name="Walsh D.A."/>
            <person name="Denef V.J."/>
            <person name="McMahon K.D."/>
            <person name="Konstantinidis K.T."/>
            <person name="Eloe-Fadrosh E.A."/>
            <person name="Kyrpides N.C."/>
            <person name="Woyke T."/>
        </authorList>
    </citation>
    <scope>NUCLEOTIDE SEQUENCE</scope>
    <source>
        <strain evidence="6">GVMAG-M-3300023179-150</strain>
    </source>
</reference>
<dbReference type="AlphaFoldDB" id="A0A6C0E7K7"/>
<proteinExistence type="predicted"/>
<evidence type="ECO:0000256" key="3">
    <source>
        <dbReference type="ARBA" id="ARBA00022801"/>
    </source>
</evidence>
<dbReference type="GO" id="GO:0016887">
    <property type="term" value="F:ATP hydrolysis activity"/>
    <property type="evidence" value="ECO:0007669"/>
    <property type="project" value="InterPro"/>
</dbReference>
<dbReference type="Gene3D" id="3.30.230.10">
    <property type="match status" value="1"/>
</dbReference>
<dbReference type="SUPFAM" id="SSF52540">
    <property type="entry name" value="P-loop containing nucleoside triphosphate hydrolases"/>
    <property type="match status" value="1"/>
</dbReference>
<organism evidence="6">
    <name type="scientific">viral metagenome</name>
    <dbReference type="NCBI Taxonomy" id="1070528"/>
    <lineage>
        <taxon>unclassified sequences</taxon>
        <taxon>metagenomes</taxon>
        <taxon>organismal metagenomes</taxon>
    </lineage>
</organism>
<dbReference type="PROSITE" id="PS51786">
    <property type="entry name" value="LON_PROTEOLYTIC"/>
    <property type="match status" value="1"/>
</dbReference>
<dbReference type="InterPro" id="IPR014721">
    <property type="entry name" value="Ribsml_uS5_D2-typ_fold_subgr"/>
</dbReference>
<dbReference type="Gene3D" id="3.40.50.300">
    <property type="entry name" value="P-loop containing nucleotide triphosphate hydrolases"/>
    <property type="match status" value="1"/>
</dbReference>
<dbReference type="Pfam" id="PF22667">
    <property type="entry name" value="Lon_lid"/>
    <property type="match status" value="1"/>
</dbReference>
<dbReference type="InterPro" id="IPR027065">
    <property type="entry name" value="Lon_Prtase"/>
</dbReference>
<dbReference type="Pfam" id="PF05362">
    <property type="entry name" value="Lon_C"/>
    <property type="match status" value="1"/>
</dbReference>
<accession>A0A6C0E7K7</accession>
<keyword evidence="2" id="KW-0547">Nucleotide-binding</keyword>
<keyword evidence="3" id="KW-0378">Hydrolase</keyword>
<keyword evidence="1" id="KW-0645">Protease</keyword>
<dbReference type="PRINTS" id="PR00830">
    <property type="entry name" value="ENDOLAPTASE"/>
</dbReference>
<sequence>MDHTKIINGVTILQRQFRNLKIKIKSINKLSDQYYLLLHNQVKHLENSFRNELISQYDYNLLMDKLEKMFKIYQTIPRPITLRNMNNQYKVCLSNLKHILVEIINKIGARTIKDIILLYFGTSLEDIYNHNKCDYAGLIYFYNETFTPTSFHLYNLEKMKKPNTTTTLAMLNIENKENKDNMDDYYYQYDAKIISTLRRPYCQPLVKKKLSLLETIHGTRLYLPLSHINGYIIVMNGYFDEDSLNISRYGGYLGKKNKELENLRLDLEIDSDFVMGYIEQLSLRDFIMYSSQEIIQKCLLAYNEAKSLGQKTFTTIIKEFKEYDLEKQRYVLTIFLLMKNDVNLHFVAYLLYDIISNESNNQSQLIYNSLHWSVKKMFKVAVHQVHQYTQKITELNQNELPYEKRICLMKSDDKIKSKAMEKYKEISTKSPNDDISKVKQYLDNLLRIPFGIYRKEKIINFLNVFKTELVSFVTLSLKIFKEEDNGTDDYNLKNIYLLLEDYNLKIIKSNSNIINNFIGNMKKEAQKLLELRIKSFELLSETELIEEVNKLCSHLKVLDLKSLIKDLNIKILSEPTQEIKKLKILNKGHKKDLTQEIIIFLSKLPNLHVRRQYLEEIEQRAHEHYLSIHPRILGAINQFQVLENKWSKYQTDYKTYLNRIDNILDGAVYGQDEAKLQIKRVIAQWINGESTGYCFGFEGSPGVGKTSLAKKGICDALKDEDGTSRPFAFIALGGSTNGSFLEGHGYTYVKSKWGKIVDILMESGCMNPIIYIDELDKVSQTEHGKELIGILTHLTDQTQNDEFMDKYYDGIKIDLSKVLFIFSYNDYNLLDPILADRIHRVKFNNLDVKDKIKIVNDYLMIELLKTVGFDSTDVSIDNTVIEYIIKNYTYEAGVRKLKEKLFEIIREINLRYLMDYSKQRLPIQITTELVEDVFSGKPKMHIRKIADRPYIGRVNGLYATSNGMGGLAIIESYKTPSDTKLSLVLTGQQGDVMKESMRVAQTVAWNLLPHSKQTEIKEEMKNEGNFGIHIHCPEAATPKDGPSGGAAITLAIISTLTKIPIKNTIAMTGEIDLNGQIRAIGGLSDKILGAIDAGALLVICPKENEQELKIAKEKINFEDKIKVIMVDNIWEIIELSLLDHTLNFVHYTEIKEIIAS</sequence>
<dbReference type="Pfam" id="PF00004">
    <property type="entry name" value="AAA"/>
    <property type="match status" value="1"/>
</dbReference>
<dbReference type="InterPro" id="IPR020568">
    <property type="entry name" value="Ribosomal_Su5_D2-typ_SF"/>
</dbReference>
<evidence type="ECO:0000256" key="4">
    <source>
        <dbReference type="ARBA" id="ARBA00022840"/>
    </source>
</evidence>